<evidence type="ECO:0000313" key="2">
    <source>
        <dbReference type="EMBL" id="CAF2157535.1"/>
    </source>
</evidence>
<dbReference type="Proteomes" id="UP000676336">
    <property type="component" value="Unassembled WGS sequence"/>
</dbReference>
<comment type="caution">
    <text evidence="2">The sequence shown here is derived from an EMBL/GenBank/DDBJ whole genome shotgun (WGS) entry which is preliminary data.</text>
</comment>
<protein>
    <submittedName>
        <fullName evidence="2">Uncharacterized protein</fullName>
    </submittedName>
</protein>
<feature type="non-terminal residue" evidence="2">
    <location>
        <position position="1"/>
    </location>
</feature>
<proteinExistence type="predicted"/>
<feature type="region of interest" description="Disordered" evidence="1">
    <location>
        <begin position="1"/>
        <end position="28"/>
    </location>
</feature>
<organism evidence="2 4">
    <name type="scientific">Rotaria magnacalcarata</name>
    <dbReference type="NCBI Taxonomy" id="392030"/>
    <lineage>
        <taxon>Eukaryota</taxon>
        <taxon>Metazoa</taxon>
        <taxon>Spiralia</taxon>
        <taxon>Gnathifera</taxon>
        <taxon>Rotifera</taxon>
        <taxon>Eurotatoria</taxon>
        <taxon>Bdelloidea</taxon>
        <taxon>Philodinida</taxon>
        <taxon>Philodinidae</taxon>
        <taxon>Rotaria</taxon>
    </lineage>
</organism>
<evidence type="ECO:0000313" key="3">
    <source>
        <dbReference type="EMBL" id="CAF5192135.1"/>
    </source>
</evidence>
<sequence length="28" mass="3257">KQTDRWKVLRTAAHSQSIDPSQWFDGPT</sequence>
<name>A0A816YCN7_9BILA</name>
<dbReference type="EMBL" id="CAJNRE010017807">
    <property type="protein sequence ID" value="CAF2157535.1"/>
    <property type="molecule type" value="Genomic_DNA"/>
</dbReference>
<dbReference type="EMBL" id="CAJOBI010326107">
    <property type="protein sequence ID" value="CAF5192135.1"/>
    <property type="molecule type" value="Genomic_DNA"/>
</dbReference>
<evidence type="ECO:0000313" key="4">
    <source>
        <dbReference type="Proteomes" id="UP000663824"/>
    </source>
</evidence>
<accession>A0A816YCN7</accession>
<gene>
    <name evidence="2" type="ORF">MBJ925_LOCUS32565</name>
    <name evidence="3" type="ORF">SMN809_LOCUS72633</name>
</gene>
<evidence type="ECO:0000256" key="1">
    <source>
        <dbReference type="SAM" id="MobiDB-lite"/>
    </source>
</evidence>
<dbReference type="Proteomes" id="UP000663824">
    <property type="component" value="Unassembled WGS sequence"/>
</dbReference>
<reference evidence="2" key="1">
    <citation type="submission" date="2021-02" db="EMBL/GenBank/DDBJ databases">
        <authorList>
            <person name="Nowell W R."/>
        </authorList>
    </citation>
    <scope>NUCLEOTIDE SEQUENCE</scope>
</reference>
<dbReference type="AlphaFoldDB" id="A0A816YCN7"/>